<proteinExistence type="predicted"/>
<accession>A0AAX4KAT8</accession>
<dbReference type="KEGG" id="ker:91099462"/>
<feature type="compositionally biased region" description="Polar residues" evidence="1">
    <location>
        <begin position="89"/>
        <end position="100"/>
    </location>
</feature>
<feature type="region of interest" description="Disordered" evidence="1">
    <location>
        <begin position="602"/>
        <end position="657"/>
    </location>
</feature>
<feature type="region of interest" description="Disordered" evidence="1">
    <location>
        <begin position="319"/>
        <end position="361"/>
    </location>
</feature>
<dbReference type="Proteomes" id="UP001358614">
    <property type="component" value="Chromosome 1"/>
</dbReference>
<evidence type="ECO:0000313" key="2">
    <source>
        <dbReference type="EMBL" id="WWD02618.1"/>
    </source>
</evidence>
<feature type="region of interest" description="Disordered" evidence="1">
    <location>
        <begin position="1"/>
        <end position="105"/>
    </location>
</feature>
<feature type="compositionally biased region" description="Low complexity" evidence="1">
    <location>
        <begin position="70"/>
        <end position="79"/>
    </location>
</feature>
<feature type="compositionally biased region" description="Low complexity" evidence="1">
    <location>
        <begin position="45"/>
        <end position="60"/>
    </location>
</feature>
<evidence type="ECO:0000256" key="1">
    <source>
        <dbReference type="SAM" id="MobiDB-lite"/>
    </source>
</evidence>
<name>A0AAX4KAT8_9TREE</name>
<keyword evidence="3" id="KW-1185">Reference proteome</keyword>
<feature type="compositionally biased region" description="Basic and acidic residues" evidence="1">
    <location>
        <begin position="605"/>
        <end position="617"/>
    </location>
</feature>
<reference evidence="2 3" key="1">
    <citation type="submission" date="2024-01" db="EMBL/GenBank/DDBJ databases">
        <title>Comparative genomics of Cryptococcus and Kwoniella reveals pathogenesis evolution and contrasting modes of karyotype evolution via chromosome fusion or intercentromeric recombination.</title>
        <authorList>
            <person name="Coelho M.A."/>
            <person name="David-Palma M."/>
            <person name="Shea T."/>
            <person name="Bowers K."/>
            <person name="McGinley-Smith S."/>
            <person name="Mohammad A.W."/>
            <person name="Gnirke A."/>
            <person name="Yurkov A.M."/>
            <person name="Nowrousian M."/>
            <person name="Sun S."/>
            <person name="Cuomo C.A."/>
            <person name="Heitman J."/>
        </authorList>
    </citation>
    <scope>NUCLEOTIDE SEQUENCE [LARGE SCALE GENOMIC DNA]</scope>
    <source>
        <strain evidence="2 3">PYCC6329</strain>
    </source>
</reference>
<feature type="compositionally biased region" description="Polar residues" evidence="1">
    <location>
        <begin position="7"/>
        <end position="17"/>
    </location>
</feature>
<feature type="region of interest" description="Disordered" evidence="1">
    <location>
        <begin position="373"/>
        <end position="433"/>
    </location>
</feature>
<evidence type="ECO:0000313" key="3">
    <source>
        <dbReference type="Proteomes" id="UP001358614"/>
    </source>
</evidence>
<sequence length="898" mass="98925">MAIFGSKSKSGRTTPQIFNHPFTEGADPPTPVTASPGKPEPTHPTPSSTHQQTSRSPTQPLNESPRTFKSGRTSSPSTTTRRDFTATTPSSAGQTYSSPTKWCKSASSTLIATLPPSLPPPVYALPPTPEASPDRRAATIHNSTQGVGHARKPSLGLNTKTLPAPSSSYTSPKTHTRTGSGPLSATQSSQSRARSGSASISSLTNTAMEGLYPSLGSTSSTLDVGSNSRSFDAFGQGSHEPKHRPVALKLRTSNLDPQLASSSRIKIKMKHSVEAIKEFDEKSHKSGIEIDAVNSSGPFNLHLHRPDGHSDQSLQVEYTPTPIQPSRPFSVRQQSEETIRPSSHPHEQEQIRAERPRSFSTNDIMNITGLDKLRSIDETPRKQRSQPTFKALRSPPSPTLGHRHCVTPGLSSAMSDLSATPGSQYTSLPTTTSTSGVKTFDNLPIPWCTKPSSELLAEIGEEPYKILIEHSLSDQMVSSPRLLHPVILENSKSEEIRLRAELSRLKEKHFLLVNQRESLTKKIEQGIFKLDQIKLHKMVQALGQASRRVDRVSRQIYICNDQIRQIEIEAKEHSVGVVKISLKKRDTELKSLKEELDSIMQNKQNQHEVETHARDSVNEDSSYISTPRSNGSATTATTTVRFFEPPTPSPKSPMKISLNRSFRPLSTTTVININSLSFPIPPDRERDDPSFFGDPSDLDEERVRSEYTIDGGLTVQICGNDEKVERERDFDVDMESTDSHTASISITGPTNEILIYPPGHHRSFSAPIMGLEVPLSAYRSEDGHQLSNMDIGIIDNGSYHFKHTSNHERSISESMMMTPPVSSTLKITAPLKIKSPMSHINQGRSRRQVNSFTVRGNENREDMVRARMGSESLLETPESILLSLATAPIWTRQDGEAR</sequence>
<dbReference type="GeneID" id="91099462"/>
<feature type="compositionally biased region" description="Basic and acidic residues" evidence="1">
    <location>
        <begin position="334"/>
        <end position="357"/>
    </location>
</feature>
<dbReference type="EMBL" id="CP144089">
    <property type="protein sequence ID" value="WWD02618.1"/>
    <property type="molecule type" value="Genomic_DNA"/>
</dbReference>
<feature type="compositionally biased region" description="Polar residues" evidence="1">
    <location>
        <begin position="619"/>
        <end position="640"/>
    </location>
</feature>
<feature type="compositionally biased region" description="Low complexity" evidence="1">
    <location>
        <begin position="183"/>
        <end position="200"/>
    </location>
</feature>
<feature type="compositionally biased region" description="Polar residues" evidence="1">
    <location>
        <begin position="409"/>
        <end position="433"/>
    </location>
</feature>
<evidence type="ECO:0008006" key="4">
    <source>
        <dbReference type="Google" id="ProtNLM"/>
    </source>
</evidence>
<feature type="region of interest" description="Disordered" evidence="1">
    <location>
        <begin position="142"/>
        <end position="200"/>
    </location>
</feature>
<dbReference type="AlphaFoldDB" id="A0AAX4KAT8"/>
<feature type="region of interest" description="Disordered" evidence="1">
    <location>
        <begin position="676"/>
        <end position="698"/>
    </location>
</feature>
<dbReference type="RefSeq" id="XP_066080585.1">
    <property type="nucleotide sequence ID" value="XM_066224488.1"/>
</dbReference>
<protein>
    <recommendedName>
        <fullName evidence="4">Up-regulated during septation protein 1 domain-containing protein</fullName>
    </recommendedName>
</protein>
<gene>
    <name evidence="2" type="ORF">V865_000658</name>
</gene>
<feature type="compositionally biased region" description="Polar residues" evidence="1">
    <location>
        <begin position="156"/>
        <end position="181"/>
    </location>
</feature>
<organism evidence="2 3">
    <name type="scientific">Kwoniella europaea PYCC6329</name>
    <dbReference type="NCBI Taxonomy" id="1423913"/>
    <lineage>
        <taxon>Eukaryota</taxon>
        <taxon>Fungi</taxon>
        <taxon>Dikarya</taxon>
        <taxon>Basidiomycota</taxon>
        <taxon>Agaricomycotina</taxon>
        <taxon>Tremellomycetes</taxon>
        <taxon>Tremellales</taxon>
        <taxon>Cryptococcaceae</taxon>
        <taxon>Kwoniella</taxon>
    </lineage>
</organism>